<dbReference type="GO" id="GO:0003743">
    <property type="term" value="F:translation initiation factor activity"/>
    <property type="evidence" value="ECO:0007669"/>
    <property type="project" value="UniProtKB-UniRule"/>
</dbReference>
<dbReference type="SUPFAM" id="SSF50249">
    <property type="entry name" value="Nucleic acid-binding proteins"/>
    <property type="match status" value="1"/>
</dbReference>
<evidence type="ECO:0000256" key="5">
    <source>
        <dbReference type="NCBIfam" id="TIGR00008"/>
    </source>
</evidence>
<comment type="caution">
    <text evidence="7">The sequence shown here is derived from an EMBL/GenBank/DDBJ whole genome shotgun (WGS) entry which is preliminary data.</text>
</comment>
<keyword evidence="4" id="KW-0963">Cytoplasm</keyword>
<keyword evidence="3 4" id="KW-0648">Protein biosynthesis</keyword>
<dbReference type="Pfam" id="PF01176">
    <property type="entry name" value="eIF-1a"/>
    <property type="match status" value="1"/>
</dbReference>
<proteinExistence type="inferred from homology"/>
<comment type="function">
    <text evidence="4">One of the essential components for the initiation of protein synthesis. Stabilizes the binding of IF-2 and IF-3 on the 30S subunit to which N-formylmethionyl-tRNA(fMet) subsequently binds. Helps modulate mRNA selection, yielding the 30S pre-initiation complex (PIC). Upon addition of the 50S ribosomal subunit IF-1, IF-2 and IF-3 are released leaving the mature 70S translation initiation complex.</text>
</comment>
<comment type="subcellular location">
    <subcellularLocation>
        <location evidence="4">Cytoplasm</location>
    </subcellularLocation>
</comment>
<evidence type="ECO:0000256" key="3">
    <source>
        <dbReference type="ARBA" id="ARBA00022917"/>
    </source>
</evidence>
<dbReference type="PROSITE" id="PS50832">
    <property type="entry name" value="S1_IF1_TYPE"/>
    <property type="match status" value="1"/>
</dbReference>
<organism evidence="7 8">
    <name type="scientific">candidate division WWE3 bacterium RIFOXYC1_FULL_39_7</name>
    <dbReference type="NCBI Taxonomy" id="1802643"/>
    <lineage>
        <taxon>Bacteria</taxon>
        <taxon>Katanobacteria</taxon>
    </lineage>
</organism>
<evidence type="ECO:0000259" key="6">
    <source>
        <dbReference type="PROSITE" id="PS50832"/>
    </source>
</evidence>
<comment type="subunit">
    <text evidence="4">Component of the 30S ribosomal translation pre-initiation complex which assembles on the 30S ribosome in the order IF-2 and IF-3, IF-1 and N-formylmethionyl-tRNA(fMet); mRNA recruitment can occur at any time during PIC assembly.</text>
</comment>
<accession>A0A1F4WM84</accession>
<dbReference type="Proteomes" id="UP000179113">
    <property type="component" value="Unassembled WGS sequence"/>
</dbReference>
<dbReference type="GO" id="GO:0043022">
    <property type="term" value="F:ribosome binding"/>
    <property type="evidence" value="ECO:0007669"/>
    <property type="project" value="UniProtKB-UniRule"/>
</dbReference>
<dbReference type="AlphaFoldDB" id="A0A1F4WM84"/>
<dbReference type="Gene3D" id="2.40.50.140">
    <property type="entry name" value="Nucleic acid-binding proteins"/>
    <property type="match status" value="1"/>
</dbReference>
<dbReference type="PANTHER" id="PTHR33370">
    <property type="entry name" value="TRANSLATION INITIATION FACTOR IF-1, CHLOROPLASTIC"/>
    <property type="match status" value="1"/>
</dbReference>
<comment type="similarity">
    <text evidence="1 4">Belongs to the IF-1 family.</text>
</comment>
<keyword evidence="2 4" id="KW-0396">Initiation factor</keyword>
<gene>
    <name evidence="4" type="primary">infA</name>
    <name evidence="7" type="ORF">A2415_01495</name>
</gene>
<reference evidence="7 8" key="1">
    <citation type="journal article" date="2016" name="Nat. Commun.">
        <title>Thousands of microbial genomes shed light on interconnected biogeochemical processes in an aquifer system.</title>
        <authorList>
            <person name="Anantharaman K."/>
            <person name="Brown C.T."/>
            <person name="Hug L.A."/>
            <person name="Sharon I."/>
            <person name="Castelle C.J."/>
            <person name="Probst A.J."/>
            <person name="Thomas B.C."/>
            <person name="Singh A."/>
            <person name="Wilkins M.J."/>
            <person name="Karaoz U."/>
            <person name="Brodie E.L."/>
            <person name="Williams K.H."/>
            <person name="Hubbard S.S."/>
            <person name="Banfield J.F."/>
        </authorList>
    </citation>
    <scope>NUCLEOTIDE SEQUENCE [LARGE SCALE GENOMIC DNA]</scope>
</reference>
<feature type="domain" description="S1-like" evidence="6">
    <location>
        <begin position="1"/>
        <end position="75"/>
    </location>
</feature>
<evidence type="ECO:0000313" key="8">
    <source>
        <dbReference type="Proteomes" id="UP000179113"/>
    </source>
</evidence>
<keyword evidence="4" id="KW-0699">rRNA-binding</keyword>
<dbReference type="InterPro" id="IPR012340">
    <property type="entry name" value="NA-bd_OB-fold"/>
</dbReference>
<dbReference type="PANTHER" id="PTHR33370:SF1">
    <property type="entry name" value="TRANSLATION INITIATION FACTOR IF-1, CHLOROPLASTIC"/>
    <property type="match status" value="1"/>
</dbReference>
<dbReference type="GO" id="GO:0019843">
    <property type="term" value="F:rRNA binding"/>
    <property type="evidence" value="ECO:0007669"/>
    <property type="project" value="UniProtKB-UniRule"/>
</dbReference>
<protein>
    <recommendedName>
        <fullName evidence="4 5">Translation initiation factor IF-1</fullName>
    </recommendedName>
</protein>
<dbReference type="GO" id="GO:0005829">
    <property type="term" value="C:cytosol"/>
    <property type="evidence" value="ECO:0007669"/>
    <property type="project" value="TreeGrafter"/>
</dbReference>
<dbReference type="CDD" id="cd04451">
    <property type="entry name" value="S1_IF1"/>
    <property type="match status" value="1"/>
</dbReference>
<evidence type="ECO:0000256" key="1">
    <source>
        <dbReference type="ARBA" id="ARBA00010939"/>
    </source>
</evidence>
<dbReference type="InterPro" id="IPR006196">
    <property type="entry name" value="RNA-binding_domain_S1_IF1"/>
</dbReference>
<sequence length="75" mass="8557">MSTKEIIIKDGKVTESLMGGMFKIELDGDEEVKEILAALSGKMRKFKIKILPGDKVKVEFSPHDLTRGRISFRYR</sequence>
<evidence type="ECO:0000313" key="7">
    <source>
        <dbReference type="EMBL" id="OGC70013.1"/>
    </source>
</evidence>
<keyword evidence="4" id="KW-0694">RNA-binding</keyword>
<evidence type="ECO:0000256" key="2">
    <source>
        <dbReference type="ARBA" id="ARBA00022540"/>
    </source>
</evidence>
<dbReference type="FunFam" id="2.40.50.140:FF:000002">
    <property type="entry name" value="Translation initiation factor IF-1"/>
    <property type="match status" value="1"/>
</dbReference>
<name>A0A1F4WM84_UNCKA</name>
<dbReference type="NCBIfam" id="TIGR00008">
    <property type="entry name" value="infA"/>
    <property type="match status" value="1"/>
</dbReference>
<dbReference type="HAMAP" id="MF_00075">
    <property type="entry name" value="IF_1"/>
    <property type="match status" value="1"/>
</dbReference>
<evidence type="ECO:0000256" key="4">
    <source>
        <dbReference type="HAMAP-Rule" id="MF_00075"/>
    </source>
</evidence>
<dbReference type="EMBL" id="MEWA01000012">
    <property type="protein sequence ID" value="OGC70013.1"/>
    <property type="molecule type" value="Genomic_DNA"/>
</dbReference>
<dbReference type="InterPro" id="IPR004368">
    <property type="entry name" value="TIF_IF1"/>
</dbReference>